<comment type="caution">
    <text evidence="2">The sequence shown here is derived from an EMBL/GenBank/DDBJ whole genome shotgun (WGS) entry which is preliminary data.</text>
</comment>
<keyword evidence="1" id="KW-1133">Transmembrane helix</keyword>
<accession>A0A5C5PVB3</accession>
<dbReference type="OrthoDB" id="9976150at2"/>
<dbReference type="AlphaFoldDB" id="A0A5C5PVB3"/>
<sequence length="152" mass="17620">MNGRGFDCLLIPIWLFVWFMIAVKYPFMKPFESSYDSNGKAIVITYQESINNAKEEAARTAQLAKEAAEIKASYVQAYEDCNGKSYNKIGTTSAIDVKYFFNSYDKTCIKYTTTADMRKNPDGTYENYNVQVFDEVAFIRNELKDYMLIYRN</sequence>
<evidence type="ECO:0000256" key="1">
    <source>
        <dbReference type="SAM" id="Phobius"/>
    </source>
</evidence>
<proteinExistence type="predicted"/>
<protein>
    <submittedName>
        <fullName evidence="2">Uncharacterized protein</fullName>
    </submittedName>
</protein>
<dbReference type="Proteomes" id="UP000317901">
    <property type="component" value="Unassembled WGS sequence"/>
</dbReference>
<feature type="transmembrane region" description="Helical" evidence="1">
    <location>
        <begin position="9"/>
        <end position="28"/>
    </location>
</feature>
<name>A0A5C5PVB3_9PSED</name>
<evidence type="ECO:0000313" key="3">
    <source>
        <dbReference type="Proteomes" id="UP000317901"/>
    </source>
</evidence>
<keyword evidence="1" id="KW-0812">Transmembrane</keyword>
<dbReference type="EMBL" id="VFIP01000034">
    <property type="protein sequence ID" value="TWR87508.1"/>
    <property type="molecule type" value="Genomic_DNA"/>
</dbReference>
<reference evidence="2 3" key="1">
    <citation type="submission" date="2019-06" db="EMBL/GenBank/DDBJ databases">
        <title>Pseudomonas bimorpha sp. nov. isolated from bovine raw milk and skim milk concentrate.</title>
        <authorList>
            <person name="Hofmann K."/>
            <person name="Huptas C."/>
            <person name="Doll E."/>
            <person name="Scherer S."/>
            <person name="Wenning M."/>
        </authorList>
    </citation>
    <scope>NUCLEOTIDE SEQUENCE [LARGE SCALE GENOMIC DNA]</scope>
    <source>
        <strain evidence="2 3">DSM 108990</strain>
    </source>
</reference>
<dbReference type="RefSeq" id="WP_146426694.1">
    <property type="nucleotide sequence ID" value="NZ_VFIP01000034.1"/>
</dbReference>
<evidence type="ECO:0000313" key="2">
    <source>
        <dbReference type="EMBL" id="TWR87508.1"/>
    </source>
</evidence>
<organism evidence="2 3">
    <name type="scientific">Pseudomonas saxonica</name>
    <dbReference type="NCBI Taxonomy" id="2600598"/>
    <lineage>
        <taxon>Bacteria</taxon>
        <taxon>Pseudomonadati</taxon>
        <taxon>Pseudomonadota</taxon>
        <taxon>Gammaproteobacteria</taxon>
        <taxon>Pseudomonadales</taxon>
        <taxon>Pseudomonadaceae</taxon>
        <taxon>Pseudomonas</taxon>
    </lineage>
</organism>
<gene>
    <name evidence="2" type="ORF">FJD37_16480</name>
</gene>
<keyword evidence="1" id="KW-0472">Membrane</keyword>